<proteinExistence type="predicted"/>
<evidence type="ECO:0000313" key="1">
    <source>
        <dbReference type="Proteomes" id="UP000887574"/>
    </source>
</evidence>
<dbReference type="Gene3D" id="1.10.230.10">
    <property type="entry name" value="Cytochrome P450-Terp, domain 2"/>
    <property type="match status" value="1"/>
</dbReference>
<dbReference type="PANTHER" id="PTHR11739:SF8">
    <property type="entry name" value="CITRATE SYNTHASE, MITOCHONDRIAL"/>
    <property type="match status" value="1"/>
</dbReference>
<name>A0A915ESF6_9BILA</name>
<dbReference type="WBParaSite" id="jg9004">
    <property type="protein sequence ID" value="jg9004"/>
    <property type="gene ID" value="jg9004"/>
</dbReference>
<dbReference type="SUPFAM" id="SSF48256">
    <property type="entry name" value="Citrate synthase"/>
    <property type="match status" value="1"/>
</dbReference>
<dbReference type="InterPro" id="IPR002020">
    <property type="entry name" value="Citrate_synthase"/>
</dbReference>
<accession>A0A915ESF6</accession>
<dbReference type="InterPro" id="IPR036969">
    <property type="entry name" value="Citrate_synthase_sf"/>
</dbReference>
<protein>
    <submittedName>
        <fullName evidence="2">Citrate synthase</fullName>
    </submittedName>
</protein>
<dbReference type="GO" id="GO:0046912">
    <property type="term" value="F:acyltransferase activity, acyl groups converted into alkyl on transfer"/>
    <property type="evidence" value="ECO:0007669"/>
    <property type="project" value="InterPro"/>
</dbReference>
<dbReference type="GO" id="GO:0005759">
    <property type="term" value="C:mitochondrial matrix"/>
    <property type="evidence" value="ECO:0007669"/>
    <property type="project" value="TreeGrafter"/>
</dbReference>
<dbReference type="Proteomes" id="UP000887574">
    <property type="component" value="Unplaced"/>
</dbReference>
<dbReference type="Pfam" id="PF00285">
    <property type="entry name" value="Citrate_synt"/>
    <property type="match status" value="1"/>
</dbReference>
<dbReference type="InterPro" id="IPR016143">
    <property type="entry name" value="Citrate_synth-like_sm_a-sub"/>
</dbReference>
<dbReference type="PANTHER" id="PTHR11739">
    <property type="entry name" value="CITRATE SYNTHASE"/>
    <property type="match status" value="1"/>
</dbReference>
<evidence type="ECO:0000313" key="2">
    <source>
        <dbReference type="WBParaSite" id="jg9004"/>
    </source>
</evidence>
<dbReference type="GO" id="GO:0006099">
    <property type="term" value="P:tricarboxylic acid cycle"/>
    <property type="evidence" value="ECO:0007669"/>
    <property type="project" value="TreeGrafter"/>
</dbReference>
<dbReference type="GO" id="GO:0005975">
    <property type="term" value="P:carbohydrate metabolic process"/>
    <property type="evidence" value="ECO:0007669"/>
    <property type="project" value="TreeGrafter"/>
</dbReference>
<organism evidence="1 2">
    <name type="scientific">Ditylenchus dipsaci</name>
    <dbReference type="NCBI Taxonomy" id="166011"/>
    <lineage>
        <taxon>Eukaryota</taxon>
        <taxon>Metazoa</taxon>
        <taxon>Ecdysozoa</taxon>
        <taxon>Nematoda</taxon>
        <taxon>Chromadorea</taxon>
        <taxon>Rhabditida</taxon>
        <taxon>Tylenchina</taxon>
        <taxon>Tylenchomorpha</taxon>
        <taxon>Sphaerularioidea</taxon>
        <taxon>Anguinidae</taxon>
        <taxon>Anguininae</taxon>
        <taxon>Ditylenchus</taxon>
    </lineage>
</organism>
<keyword evidence="1" id="KW-1185">Reference proteome</keyword>
<dbReference type="AlphaFoldDB" id="A0A915ESF6"/>
<sequence length="78" mass="8597">MAGLAGPLHGLANQQVLVFLNKLLKEIGKNYTEEALREYIWNHLNSGQVIPGYGHAFCAELIRASSASKNSLSNICRR</sequence>
<reference evidence="2" key="1">
    <citation type="submission" date="2022-11" db="UniProtKB">
        <authorList>
            <consortium name="WormBaseParasite"/>
        </authorList>
    </citation>
    <scope>IDENTIFICATION</scope>
</reference>